<dbReference type="EMBL" id="JH767302">
    <property type="protein sequence ID" value="EQC25139.1"/>
    <property type="molecule type" value="Genomic_DNA"/>
</dbReference>
<dbReference type="InParanoid" id="T0PSC3"/>
<dbReference type="EMBL" id="JH767302">
    <property type="protein sequence ID" value="EQC25141.1"/>
    <property type="molecule type" value="Genomic_DNA"/>
</dbReference>
<dbReference type="VEuPathDB" id="FungiDB:SDRG_16971"/>
<dbReference type="EMBL" id="JH767302">
    <property type="protein sequence ID" value="EQC25140.1"/>
    <property type="molecule type" value="Genomic_DNA"/>
</dbReference>
<proteinExistence type="predicted"/>
<sequence length="399" mass="43776">MQCAEDAENAASLDALLASKCYVGCTVADAIARLSAYEHVQTTQARNAVFLLRLAAFEQTISDMAIDIHYLKKEATVVEGVVFTADVDALLRRPGALSSFKALADEPCVRAMFAAHRPRLTDAVFQRCLVARFITLRLPDAIAAQAANTDANARANAAAAVDTLDDFTSAELNSVLRALLEERQSDSNDFYLFHSNVFSWVSRERSRNATRDMDGKVLLVPVATKARWDLAVIVRTGRSAVDMHIFGPRRKCADKVTDKVEGLVRTLLGACEIRHVHMPLTSIKVAKEFHFAYMAVTLRAFLREHAKRKTMTYSNHGVLDVDWIHDFAPTHSYDDIMAMHAFARAHHTQAAELADVAGAIRDLSASAFSGLASVTAAEPSASKRKALLSKTTSKKAKNQ</sequence>
<evidence type="ECO:0000313" key="1">
    <source>
        <dbReference type="EMBL" id="EQC25141.1"/>
    </source>
</evidence>
<dbReference type="Proteomes" id="UP000030762">
    <property type="component" value="Unassembled WGS sequence"/>
</dbReference>
<organism evidence="1 2">
    <name type="scientific">Saprolegnia diclina (strain VS20)</name>
    <dbReference type="NCBI Taxonomy" id="1156394"/>
    <lineage>
        <taxon>Eukaryota</taxon>
        <taxon>Sar</taxon>
        <taxon>Stramenopiles</taxon>
        <taxon>Oomycota</taxon>
        <taxon>Saprolegniomycetes</taxon>
        <taxon>Saprolegniales</taxon>
        <taxon>Saprolegniaceae</taxon>
        <taxon>Saprolegnia</taxon>
    </lineage>
</organism>
<dbReference type="AlphaFoldDB" id="T0PSC3"/>
<dbReference type="RefSeq" id="XP_008621423.1">
    <property type="nucleotide sequence ID" value="XM_008623201.1"/>
</dbReference>
<keyword evidence="2" id="KW-1185">Reference proteome</keyword>
<dbReference type="RefSeq" id="XP_008621421.1">
    <property type="nucleotide sequence ID" value="XM_008623199.1"/>
</dbReference>
<protein>
    <submittedName>
        <fullName evidence="1">Uncharacterized protein</fullName>
    </submittedName>
</protein>
<reference evidence="1 2" key="1">
    <citation type="submission" date="2012-04" db="EMBL/GenBank/DDBJ databases">
        <title>The Genome Sequence of Saprolegnia declina VS20.</title>
        <authorList>
            <consortium name="The Broad Institute Genome Sequencing Platform"/>
            <person name="Russ C."/>
            <person name="Nusbaum C."/>
            <person name="Tyler B."/>
            <person name="van West P."/>
            <person name="Dieguez-Uribeondo J."/>
            <person name="de Bruijn I."/>
            <person name="Tripathy S."/>
            <person name="Jiang R."/>
            <person name="Young S.K."/>
            <person name="Zeng Q."/>
            <person name="Gargeya S."/>
            <person name="Fitzgerald M."/>
            <person name="Haas B."/>
            <person name="Abouelleil A."/>
            <person name="Alvarado L."/>
            <person name="Arachchi H.M."/>
            <person name="Berlin A."/>
            <person name="Chapman S.B."/>
            <person name="Goldberg J."/>
            <person name="Griggs A."/>
            <person name="Gujja S."/>
            <person name="Hansen M."/>
            <person name="Howarth C."/>
            <person name="Imamovic A."/>
            <person name="Larimer J."/>
            <person name="McCowen C."/>
            <person name="Montmayeur A."/>
            <person name="Murphy C."/>
            <person name="Neiman D."/>
            <person name="Pearson M."/>
            <person name="Priest M."/>
            <person name="Roberts A."/>
            <person name="Saif S."/>
            <person name="Shea T."/>
            <person name="Sisk P."/>
            <person name="Sykes S."/>
            <person name="Wortman J."/>
            <person name="Nusbaum C."/>
            <person name="Birren B."/>
        </authorList>
    </citation>
    <scope>NUCLEOTIDE SEQUENCE [LARGE SCALE GENOMIC DNA]</scope>
    <source>
        <strain evidence="1 2">VS20</strain>
    </source>
</reference>
<name>T0PSC3_SAPDV</name>
<accession>T0PSC3</accession>
<gene>
    <name evidence="1" type="ORF">SDRG_16971</name>
</gene>
<evidence type="ECO:0000313" key="2">
    <source>
        <dbReference type="Proteomes" id="UP000030762"/>
    </source>
</evidence>
<dbReference type="RefSeq" id="XP_008621422.1">
    <property type="nucleotide sequence ID" value="XM_008623200.1"/>
</dbReference>
<dbReference type="GeneID" id="19957698"/>